<dbReference type="EMBL" id="LGSS01000001">
    <property type="protein sequence ID" value="KNF09930.1"/>
    <property type="molecule type" value="Genomic_DNA"/>
</dbReference>
<dbReference type="Pfam" id="PF09388">
    <property type="entry name" value="SpoOE-like"/>
    <property type="match status" value="1"/>
</dbReference>
<reference evidence="2" key="1">
    <citation type="submission" date="2015-07" db="EMBL/GenBank/DDBJ databases">
        <title>Draft genome sequence of the purine-degrading Gottschalkia purinilyticum DSM 1384 (formerly Clostridium purinilyticum).</title>
        <authorList>
            <person name="Poehlein A."/>
            <person name="Schiel-Bengelsdorf B."/>
            <person name="Bengelsdorf F.R."/>
            <person name="Daniel R."/>
            <person name="Duerre P."/>
        </authorList>
    </citation>
    <scope>NUCLEOTIDE SEQUENCE [LARGE SCALE GENOMIC DNA]</scope>
    <source>
        <strain evidence="2">DSM 1384</strain>
    </source>
</reference>
<gene>
    <name evidence="1" type="ORF">CLPU_1c00950</name>
</gene>
<name>A0A0L0WER5_GOTPU</name>
<accession>A0A0L0WER5</accession>
<dbReference type="Proteomes" id="UP000037267">
    <property type="component" value="Unassembled WGS sequence"/>
</dbReference>
<organism evidence="1 2">
    <name type="scientific">Gottschalkia purinilytica</name>
    <name type="common">Clostridium purinilyticum</name>
    <dbReference type="NCBI Taxonomy" id="1503"/>
    <lineage>
        <taxon>Bacteria</taxon>
        <taxon>Bacillati</taxon>
        <taxon>Bacillota</taxon>
        <taxon>Tissierellia</taxon>
        <taxon>Tissierellales</taxon>
        <taxon>Gottschalkiaceae</taxon>
        <taxon>Gottschalkia</taxon>
    </lineage>
</organism>
<evidence type="ECO:0000313" key="1">
    <source>
        <dbReference type="EMBL" id="KNF09930.1"/>
    </source>
</evidence>
<proteinExistence type="predicted"/>
<dbReference type="InterPro" id="IPR018540">
    <property type="entry name" value="Spo0E-like"/>
</dbReference>
<protein>
    <recommendedName>
        <fullName evidence="3">Spo0E like sporulation regulatory protein</fullName>
    </recommendedName>
</protein>
<comment type="caution">
    <text evidence="1">The sequence shown here is derived from an EMBL/GenBank/DDBJ whole genome shotgun (WGS) entry which is preliminary data.</text>
</comment>
<dbReference type="RefSeq" id="WP_082154002.1">
    <property type="nucleotide sequence ID" value="NZ_LGSS01000001.1"/>
</dbReference>
<dbReference type="SUPFAM" id="SSF140500">
    <property type="entry name" value="BAS1536-like"/>
    <property type="match status" value="1"/>
</dbReference>
<dbReference type="GO" id="GO:0043937">
    <property type="term" value="P:regulation of sporulation"/>
    <property type="evidence" value="ECO:0007669"/>
    <property type="project" value="InterPro"/>
</dbReference>
<keyword evidence="2" id="KW-1185">Reference proteome</keyword>
<dbReference type="InterPro" id="IPR037208">
    <property type="entry name" value="Spo0E-like_sf"/>
</dbReference>
<dbReference type="AlphaFoldDB" id="A0A0L0WER5"/>
<evidence type="ECO:0000313" key="2">
    <source>
        <dbReference type="Proteomes" id="UP000037267"/>
    </source>
</evidence>
<sequence length="56" mass="6738">MTLNDEIMCLRDKLHQSIKDNDNFDVIYDLSTKLDVLIVTYYSKYKDLCKRKDKMC</sequence>
<dbReference type="OrthoDB" id="1956474at2"/>
<evidence type="ECO:0008006" key="3">
    <source>
        <dbReference type="Google" id="ProtNLM"/>
    </source>
</evidence>